<dbReference type="SUPFAM" id="SSF49899">
    <property type="entry name" value="Concanavalin A-like lectins/glucanases"/>
    <property type="match status" value="1"/>
</dbReference>
<dbReference type="InterPro" id="IPR026444">
    <property type="entry name" value="Secre_tail"/>
</dbReference>
<dbReference type="EMBL" id="AP028055">
    <property type="protein sequence ID" value="BEG97778.1"/>
    <property type="molecule type" value="Genomic_DNA"/>
</dbReference>
<evidence type="ECO:0000313" key="3">
    <source>
        <dbReference type="Proteomes" id="UP001496674"/>
    </source>
</evidence>
<feature type="domain" description="Secretion system C-terminal sorting" evidence="1">
    <location>
        <begin position="248"/>
        <end position="305"/>
    </location>
</feature>
<dbReference type="Gene3D" id="2.60.120.200">
    <property type="match status" value="1"/>
</dbReference>
<dbReference type="InterPro" id="IPR013320">
    <property type="entry name" value="ConA-like_dom_sf"/>
</dbReference>
<dbReference type="Pfam" id="PF18962">
    <property type="entry name" value="Por_Secre_tail"/>
    <property type="match status" value="1"/>
</dbReference>
<keyword evidence="3" id="KW-1185">Reference proteome</keyword>
<evidence type="ECO:0000259" key="1">
    <source>
        <dbReference type="Pfam" id="PF18962"/>
    </source>
</evidence>
<gene>
    <name evidence="2" type="ORF">BSYN_00430</name>
</gene>
<proteinExistence type="predicted"/>
<dbReference type="Proteomes" id="UP001496674">
    <property type="component" value="Chromosome"/>
</dbReference>
<name>A0ABN6Z564_9BACE</name>
<sequence>MKKIIFTLVILSLNICFSYSQNRVGWWKFDDSNNFLKAEVGKPLTLVGTGIQQASGIDANNGAITIKKGSYFIVDHGITPKENEQLVNNFSIVIDFKVPFINTWYTFIQTDSTNVSDGECFINTSGHIGAYAPGYSDASVSPNVWYRLVITAYLNSPYISQKYYLDGNLAKVCNDQYMDNRFSLDKKLLLFADNDGDDADFDIAEVALYDGTLSDTQIAVLGGAGNTPTGILNAQLNEESDAIILNQASDFISIITSNNKEIQNVVIYDLNGKALIKSMTNDTKVNVSGLEKGIYIVKVKVDGKDHFMKCLRN</sequence>
<dbReference type="Pfam" id="PF13385">
    <property type="entry name" value="Laminin_G_3"/>
    <property type="match status" value="1"/>
</dbReference>
<dbReference type="RefSeq" id="WP_353332142.1">
    <property type="nucleotide sequence ID" value="NZ_AP028055.1"/>
</dbReference>
<evidence type="ECO:0000313" key="2">
    <source>
        <dbReference type="EMBL" id="BEG97778.1"/>
    </source>
</evidence>
<dbReference type="NCBIfam" id="TIGR04183">
    <property type="entry name" value="Por_Secre_tail"/>
    <property type="match status" value="1"/>
</dbReference>
<protein>
    <recommendedName>
        <fullName evidence="1">Secretion system C-terminal sorting domain-containing protein</fullName>
    </recommendedName>
</protein>
<accession>A0ABN6Z564</accession>
<organism evidence="2 3">
    <name type="scientific">Bacteroides sedimenti</name>
    <dbReference type="NCBI Taxonomy" id="2136147"/>
    <lineage>
        <taxon>Bacteria</taxon>
        <taxon>Pseudomonadati</taxon>
        <taxon>Bacteroidota</taxon>
        <taxon>Bacteroidia</taxon>
        <taxon>Bacteroidales</taxon>
        <taxon>Bacteroidaceae</taxon>
        <taxon>Bacteroides</taxon>
    </lineage>
</organism>
<reference evidence="2 3" key="1">
    <citation type="submission" date="2023-04" db="EMBL/GenBank/DDBJ databases">
        <title>Draft genome sequence of acteroides sedimenti strain YN3PY1.</title>
        <authorList>
            <person name="Yoshida N."/>
        </authorList>
    </citation>
    <scope>NUCLEOTIDE SEQUENCE [LARGE SCALE GENOMIC DNA]</scope>
    <source>
        <strain evidence="2 3">YN3PY1</strain>
    </source>
</reference>